<reference evidence="3" key="1">
    <citation type="journal article" date="2019" name="Int. J. Syst. Evol. Microbiol.">
        <title>The Global Catalogue of Microorganisms (GCM) 10K type strain sequencing project: providing services to taxonomists for standard genome sequencing and annotation.</title>
        <authorList>
            <consortium name="The Broad Institute Genomics Platform"/>
            <consortium name="The Broad Institute Genome Sequencing Center for Infectious Disease"/>
            <person name="Wu L."/>
            <person name="Ma J."/>
        </authorList>
    </citation>
    <scope>NUCLEOTIDE SEQUENCE [LARGE SCALE GENOMIC DNA]</scope>
    <source>
        <strain evidence="3">JCM 16013</strain>
    </source>
</reference>
<proteinExistence type="inferred from homology"/>
<evidence type="ECO:0000256" key="1">
    <source>
        <dbReference type="ARBA" id="ARBA00006479"/>
    </source>
</evidence>
<comment type="similarity">
    <text evidence="1">Belongs to the ROK (NagC/XylR) family.</text>
</comment>
<organism evidence="2 3">
    <name type="scientific">Catenulispora subtropica</name>
    <dbReference type="NCBI Taxonomy" id="450798"/>
    <lineage>
        <taxon>Bacteria</taxon>
        <taxon>Bacillati</taxon>
        <taxon>Actinomycetota</taxon>
        <taxon>Actinomycetes</taxon>
        <taxon>Catenulisporales</taxon>
        <taxon>Catenulisporaceae</taxon>
        <taxon>Catenulispora</taxon>
    </lineage>
</organism>
<dbReference type="PANTHER" id="PTHR18964">
    <property type="entry name" value="ROK (REPRESSOR, ORF, KINASE) FAMILY"/>
    <property type="match status" value="1"/>
</dbReference>
<name>A0ABP5DXF1_9ACTN</name>
<dbReference type="PANTHER" id="PTHR18964:SF149">
    <property type="entry name" value="BIFUNCTIONAL UDP-N-ACETYLGLUCOSAMINE 2-EPIMERASE_N-ACETYLMANNOSAMINE KINASE"/>
    <property type="match status" value="1"/>
</dbReference>
<dbReference type="Proteomes" id="UP001499854">
    <property type="component" value="Unassembled WGS sequence"/>
</dbReference>
<dbReference type="InterPro" id="IPR036390">
    <property type="entry name" value="WH_DNA-bd_sf"/>
</dbReference>
<gene>
    <name evidence="2" type="ORF">GCM10009838_56570</name>
</gene>
<keyword evidence="3" id="KW-1185">Reference proteome</keyword>
<comment type="caution">
    <text evidence="2">The sequence shown here is derived from an EMBL/GenBank/DDBJ whole genome shotgun (WGS) entry which is preliminary data.</text>
</comment>
<dbReference type="Gene3D" id="3.30.420.40">
    <property type="match status" value="2"/>
</dbReference>
<evidence type="ECO:0000313" key="2">
    <source>
        <dbReference type="EMBL" id="GAA1986652.1"/>
    </source>
</evidence>
<evidence type="ECO:0000313" key="3">
    <source>
        <dbReference type="Proteomes" id="UP001499854"/>
    </source>
</evidence>
<sequence>MFPEPSAESLAATPAASAVLALLLTEGPLSRVEMARRLDLSSAAVTKVARPFLDAGYLHELASERTAPGAGRPVSPLDVTTDREYFVGVKVTTDGLVDEIVGVLCDLKARVRHSVRHPLADRGPEAVIAALATLVDDLLDSGPEGAGYRGRTRSLGLAISGDVDAAAGVVRLSARLGWRDVPIGRLAAEATGLAVTVENDVKALTVAEHWFGQGVGTDSFALVTVGAGIGCGIVVDGRLLTGAYGVAGEIGHICVDPSGAACRCGGTGCVETVATTGAILEAARAAAGVADLDFASAVEQARAGNEAVREVFARAGTAIGLAVAAMVNIAGPERIVVSGEGLDTYDLFEERIWAAFAAHVFGAAAQCPVIIRPLPFEEWARGAAAASIRALFPQVRTIARVR</sequence>
<dbReference type="InterPro" id="IPR049874">
    <property type="entry name" value="ROK_cs"/>
</dbReference>
<dbReference type="EMBL" id="BAAAQM010000037">
    <property type="protein sequence ID" value="GAA1986652.1"/>
    <property type="molecule type" value="Genomic_DNA"/>
</dbReference>
<dbReference type="InterPro" id="IPR036388">
    <property type="entry name" value="WH-like_DNA-bd_sf"/>
</dbReference>
<dbReference type="SUPFAM" id="SSF46785">
    <property type="entry name" value="Winged helix' DNA-binding domain"/>
    <property type="match status" value="1"/>
</dbReference>
<dbReference type="Pfam" id="PF00480">
    <property type="entry name" value="ROK"/>
    <property type="match status" value="1"/>
</dbReference>
<dbReference type="InterPro" id="IPR043129">
    <property type="entry name" value="ATPase_NBD"/>
</dbReference>
<dbReference type="SUPFAM" id="SSF53067">
    <property type="entry name" value="Actin-like ATPase domain"/>
    <property type="match status" value="1"/>
</dbReference>
<dbReference type="RefSeq" id="WP_344660168.1">
    <property type="nucleotide sequence ID" value="NZ_BAAAQM010000037.1"/>
</dbReference>
<dbReference type="PROSITE" id="PS01125">
    <property type="entry name" value="ROK"/>
    <property type="match status" value="1"/>
</dbReference>
<protein>
    <submittedName>
        <fullName evidence="2">ROK family protein</fullName>
    </submittedName>
</protein>
<dbReference type="InterPro" id="IPR000600">
    <property type="entry name" value="ROK"/>
</dbReference>
<dbReference type="Gene3D" id="1.10.10.10">
    <property type="entry name" value="Winged helix-like DNA-binding domain superfamily/Winged helix DNA-binding domain"/>
    <property type="match status" value="1"/>
</dbReference>
<accession>A0ABP5DXF1</accession>
<dbReference type="CDD" id="cd24073">
    <property type="entry name" value="ASKHA_ATPase_ROK_CYANR"/>
    <property type="match status" value="1"/>
</dbReference>